<name>A0A9P0ABG6_BEMTA</name>
<reference evidence="2" key="1">
    <citation type="submission" date="2021-12" db="EMBL/GenBank/DDBJ databases">
        <authorList>
            <person name="King R."/>
        </authorList>
    </citation>
    <scope>NUCLEOTIDE SEQUENCE</scope>
</reference>
<dbReference type="EMBL" id="OU963864">
    <property type="protein sequence ID" value="CAH0387082.1"/>
    <property type="molecule type" value="Genomic_DNA"/>
</dbReference>
<feature type="signal peptide" evidence="1">
    <location>
        <begin position="1"/>
        <end position="26"/>
    </location>
</feature>
<evidence type="ECO:0000313" key="2">
    <source>
        <dbReference type="EMBL" id="CAH0387082.1"/>
    </source>
</evidence>
<accession>A0A9P0ABG6</accession>
<feature type="chain" id="PRO_5040488264" evidence="1">
    <location>
        <begin position="27"/>
        <end position="169"/>
    </location>
</feature>
<dbReference type="Proteomes" id="UP001152759">
    <property type="component" value="Chromosome 3"/>
</dbReference>
<keyword evidence="1" id="KW-0732">Signal</keyword>
<evidence type="ECO:0000256" key="1">
    <source>
        <dbReference type="SAM" id="SignalP"/>
    </source>
</evidence>
<proteinExistence type="predicted"/>
<sequence length="169" mass="19195">MRRSEIVLLSSAILFAALTEFHSAFALQRIGRRVRTRIDQRRQITVHPAEEQGNIFATREGQLNYVRGAQGDNCRHLGAFNNGRQLARANNVCSSAMEAFNMLQVPDYPHFEAARCAPSQRWCFFGRPMVTRSYVCTFYCNPMPGRPQVLIDGQLMSPYLLTELVIPAE</sequence>
<protein>
    <submittedName>
        <fullName evidence="2">Uncharacterized protein</fullName>
    </submittedName>
</protein>
<organism evidence="2 3">
    <name type="scientific">Bemisia tabaci</name>
    <name type="common">Sweetpotato whitefly</name>
    <name type="synonym">Aleurodes tabaci</name>
    <dbReference type="NCBI Taxonomy" id="7038"/>
    <lineage>
        <taxon>Eukaryota</taxon>
        <taxon>Metazoa</taxon>
        <taxon>Ecdysozoa</taxon>
        <taxon>Arthropoda</taxon>
        <taxon>Hexapoda</taxon>
        <taxon>Insecta</taxon>
        <taxon>Pterygota</taxon>
        <taxon>Neoptera</taxon>
        <taxon>Paraneoptera</taxon>
        <taxon>Hemiptera</taxon>
        <taxon>Sternorrhyncha</taxon>
        <taxon>Aleyrodoidea</taxon>
        <taxon>Aleyrodidae</taxon>
        <taxon>Aleyrodinae</taxon>
        <taxon>Bemisia</taxon>
    </lineage>
</organism>
<dbReference type="AlphaFoldDB" id="A0A9P0ABG6"/>
<gene>
    <name evidence="2" type="ORF">BEMITA_LOCUS6136</name>
</gene>
<evidence type="ECO:0000313" key="3">
    <source>
        <dbReference type="Proteomes" id="UP001152759"/>
    </source>
</evidence>
<keyword evidence="3" id="KW-1185">Reference proteome</keyword>